<evidence type="ECO:0000313" key="2">
    <source>
        <dbReference type="Proteomes" id="UP000076078"/>
    </source>
</evidence>
<dbReference type="FunCoup" id="A0A152A457">
    <property type="interactions" value="371"/>
</dbReference>
<proteinExistence type="predicted"/>
<organism evidence="1 2">
    <name type="scientific">Tieghemostelium lacteum</name>
    <name type="common">Slime mold</name>
    <name type="synonym">Dictyostelium lacteum</name>
    <dbReference type="NCBI Taxonomy" id="361077"/>
    <lineage>
        <taxon>Eukaryota</taxon>
        <taxon>Amoebozoa</taxon>
        <taxon>Evosea</taxon>
        <taxon>Eumycetozoa</taxon>
        <taxon>Dictyostelia</taxon>
        <taxon>Dictyosteliales</taxon>
        <taxon>Raperosteliaceae</taxon>
        <taxon>Tieghemostelium</taxon>
    </lineage>
</organism>
<dbReference type="Proteomes" id="UP000076078">
    <property type="component" value="Unassembled WGS sequence"/>
</dbReference>
<sequence>MNISKPFLNSSSINKLSTLINGTNKFYTVKTSYFLNTSKNERLETLTQLHKNCFNTSRIEERIMENIGEGQGDPSFNPSPS</sequence>
<comment type="caution">
    <text evidence="1">The sequence shown here is derived from an EMBL/GenBank/DDBJ whole genome shotgun (WGS) entry which is preliminary data.</text>
</comment>
<gene>
    <name evidence="1" type="ORF">DLAC_02131</name>
</gene>
<keyword evidence="2" id="KW-1185">Reference proteome</keyword>
<dbReference type="InParanoid" id="A0A152A457"/>
<accession>A0A152A457</accession>
<dbReference type="AlphaFoldDB" id="A0A152A457"/>
<protein>
    <submittedName>
        <fullName evidence="1">Uncharacterized protein</fullName>
    </submittedName>
</protein>
<name>A0A152A457_TIELA</name>
<dbReference type="EMBL" id="LODT01000011">
    <property type="protein sequence ID" value="KYR01043.1"/>
    <property type="molecule type" value="Genomic_DNA"/>
</dbReference>
<dbReference type="OrthoDB" id="19582at2759"/>
<reference evidence="1 2" key="1">
    <citation type="submission" date="2015-12" db="EMBL/GenBank/DDBJ databases">
        <title>Dictyostelia acquired genes for synthesis and detection of signals that induce cell-type specialization by lateral gene transfer from prokaryotes.</title>
        <authorList>
            <person name="Gloeckner G."/>
            <person name="Schaap P."/>
        </authorList>
    </citation>
    <scope>NUCLEOTIDE SEQUENCE [LARGE SCALE GENOMIC DNA]</scope>
    <source>
        <strain evidence="1 2">TK</strain>
    </source>
</reference>
<evidence type="ECO:0000313" key="1">
    <source>
        <dbReference type="EMBL" id="KYR01043.1"/>
    </source>
</evidence>
<dbReference type="OMA" id="HKNCFNT"/>